<dbReference type="Proteomes" id="UP001151752">
    <property type="component" value="Chromosome 9"/>
</dbReference>
<feature type="region of interest" description="Disordered" evidence="1">
    <location>
        <begin position="1"/>
        <end position="85"/>
    </location>
</feature>
<proteinExistence type="predicted"/>
<evidence type="ECO:0000313" key="3">
    <source>
        <dbReference type="EMBL" id="KAJ6716750.1"/>
    </source>
</evidence>
<gene>
    <name evidence="3" type="ORF">OIU74_009307</name>
</gene>
<protein>
    <submittedName>
        <fullName evidence="3">HYDROXYPROLINE-RICH GLYCOPROTEIN FAMILY PROTEIN</fullName>
    </submittedName>
</protein>
<dbReference type="Pfam" id="PF23324">
    <property type="entry name" value="DUF7086"/>
    <property type="match status" value="1"/>
</dbReference>
<feature type="compositionally biased region" description="Polar residues" evidence="1">
    <location>
        <begin position="22"/>
        <end position="32"/>
    </location>
</feature>
<evidence type="ECO:0000256" key="1">
    <source>
        <dbReference type="SAM" id="MobiDB-lite"/>
    </source>
</evidence>
<dbReference type="InterPro" id="IPR055513">
    <property type="entry name" value="DUF7086"/>
</dbReference>
<evidence type="ECO:0000313" key="4">
    <source>
        <dbReference type="Proteomes" id="UP001151752"/>
    </source>
</evidence>
<keyword evidence="4" id="KW-1185">Reference proteome</keyword>
<comment type="caution">
    <text evidence="3">The sequence shown here is derived from an EMBL/GenBank/DDBJ whole genome shotgun (WGS) entry which is preliminary data.</text>
</comment>
<reference evidence="3" key="2">
    <citation type="journal article" date="2023" name="Int. J. Mol. Sci.">
        <title>De Novo Assembly and Annotation of 11 Diverse Shrub Willow (Salix) Genomes Reveals Novel Gene Organization in Sex-Linked Regions.</title>
        <authorList>
            <person name="Hyden B."/>
            <person name="Feng K."/>
            <person name="Yates T.B."/>
            <person name="Jawdy S."/>
            <person name="Cereghino C."/>
            <person name="Smart L.B."/>
            <person name="Muchero W."/>
        </authorList>
    </citation>
    <scope>NUCLEOTIDE SEQUENCE</scope>
    <source>
        <tissue evidence="3">Shoot tip</tissue>
    </source>
</reference>
<feature type="compositionally biased region" description="Acidic residues" evidence="1">
    <location>
        <begin position="48"/>
        <end position="60"/>
    </location>
</feature>
<sequence>MKNQEDFETTDKEISMKRKHSGNNNHNKSIGQQDLEEFQIPNKRRDADVDEDEDEDEDEFSLALSLSFGRPRRSKKKTTLNTTKPQLSWSLPPLVTSLSVTRQPQHHHNPRIEIPPDGQMTPKPLVPLQLSTKRVPFAYIPSTEPLLYSTTAPINHESTMAGPSRAPRARRNPSQGPREGKGETVPVLYPWAMDRRAMVHSLDYLLSRRIETINGLVQCKRCEKQYEIGFDLRAKFEEIGAFIAENKSFMHDRAPSDWMNPVLPRCQFCKQENSAKPVIANKKQKINWLFLLLGQMLGCCTLDQLKYFCKHTKNHRTGAKDRVLYLAYLGLCKQLDPNGPFDR</sequence>
<feature type="region of interest" description="Disordered" evidence="1">
    <location>
        <begin position="155"/>
        <end position="183"/>
    </location>
</feature>
<organism evidence="3 4">
    <name type="scientific">Salix koriyanagi</name>
    <dbReference type="NCBI Taxonomy" id="2511006"/>
    <lineage>
        <taxon>Eukaryota</taxon>
        <taxon>Viridiplantae</taxon>
        <taxon>Streptophyta</taxon>
        <taxon>Embryophyta</taxon>
        <taxon>Tracheophyta</taxon>
        <taxon>Spermatophyta</taxon>
        <taxon>Magnoliopsida</taxon>
        <taxon>eudicotyledons</taxon>
        <taxon>Gunneridae</taxon>
        <taxon>Pentapetalae</taxon>
        <taxon>rosids</taxon>
        <taxon>fabids</taxon>
        <taxon>Malpighiales</taxon>
        <taxon>Salicaceae</taxon>
        <taxon>Saliceae</taxon>
        <taxon>Salix</taxon>
    </lineage>
</organism>
<dbReference type="PANTHER" id="PTHR34272">
    <property type="entry name" value="EXPRESSED PROTEIN"/>
    <property type="match status" value="1"/>
</dbReference>
<dbReference type="EMBL" id="JAPFFM010000014">
    <property type="protein sequence ID" value="KAJ6716750.1"/>
    <property type="molecule type" value="Genomic_DNA"/>
</dbReference>
<dbReference type="PANTHER" id="PTHR34272:SF1">
    <property type="entry name" value="EXPRESSED PROTEIN"/>
    <property type="match status" value="1"/>
</dbReference>
<evidence type="ECO:0000259" key="2">
    <source>
        <dbReference type="Pfam" id="PF23324"/>
    </source>
</evidence>
<reference evidence="3" key="1">
    <citation type="submission" date="2022-11" db="EMBL/GenBank/DDBJ databases">
        <authorList>
            <person name="Hyden B.L."/>
            <person name="Feng K."/>
            <person name="Yates T."/>
            <person name="Jawdy S."/>
            <person name="Smart L.B."/>
            <person name="Muchero W."/>
        </authorList>
    </citation>
    <scope>NUCLEOTIDE SEQUENCE</scope>
    <source>
        <tissue evidence="3">Shoot tip</tissue>
    </source>
</reference>
<name>A0A9Q0TS32_9ROSI</name>
<accession>A0A9Q0TS32</accession>
<feature type="domain" description="DUF7086" evidence="2">
    <location>
        <begin position="202"/>
        <end position="335"/>
    </location>
</feature>
<dbReference type="AlphaFoldDB" id="A0A9Q0TS32"/>